<organism evidence="3 4">
    <name type="scientific">Candidatus Roizmanbacteria bacterium CG23_combo_of_CG06-09_8_20_14_all_35_49</name>
    <dbReference type="NCBI Taxonomy" id="1974863"/>
    <lineage>
        <taxon>Bacteria</taxon>
        <taxon>Candidatus Roizmaniibacteriota</taxon>
    </lineage>
</organism>
<dbReference type="PANTHER" id="PTHR36194">
    <property type="entry name" value="S-LAYER-LIKE PROTEIN"/>
    <property type="match status" value="1"/>
</dbReference>
<feature type="domain" description="SH3b" evidence="2">
    <location>
        <begin position="217"/>
        <end position="291"/>
    </location>
</feature>
<comment type="caution">
    <text evidence="3">The sequence shown here is derived from an EMBL/GenBank/DDBJ whole genome shotgun (WGS) entry which is preliminary data.</text>
</comment>
<dbReference type="Pfam" id="PF08239">
    <property type="entry name" value="SH3_3"/>
    <property type="match status" value="1"/>
</dbReference>
<dbReference type="Pfam" id="PF08308">
    <property type="entry name" value="PEGA"/>
    <property type="match status" value="1"/>
</dbReference>
<dbReference type="PROSITE" id="PS51781">
    <property type="entry name" value="SH3B"/>
    <property type="match status" value="1"/>
</dbReference>
<dbReference type="InterPro" id="IPR003646">
    <property type="entry name" value="SH3-like_bac-type"/>
</dbReference>
<evidence type="ECO:0000313" key="4">
    <source>
        <dbReference type="Proteomes" id="UP000231025"/>
    </source>
</evidence>
<evidence type="ECO:0000259" key="2">
    <source>
        <dbReference type="PROSITE" id="PS51781"/>
    </source>
</evidence>
<protein>
    <recommendedName>
        <fullName evidence="2">SH3b domain-containing protein</fullName>
    </recommendedName>
</protein>
<name>A0A2G9Y7Y0_9BACT</name>
<dbReference type="AlphaFoldDB" id="A0A2G9Y7Y0"/>
<evidence type="ECO:0000313" key="3">
    <source>
        <dbReference type="EMBL" id="PIP15348.1"/>
    </source>
</evidence>
<keyword evidence="1" id="KW-1133">Transmembrane helix</keyword>
<proteinExistence type="predicted"/>
<reference evidence="3 4" key="1">
    <citation type="submission" date="2017-09" db="EMBL/GenBank/DDBJ databases">
        <title>Depth-based differentiation of microbial function through sediment-hosted aquifers and enrichment of novel symbionts in the deep terrestrial subsurface.</title>
        <authorList>
            <person name="Probst A.J."/>
            <person name="Ladd B."/>
            <person name="Jarett J.K."/>
            <person name="Geller-Mcgrath D.E."/>
            <person name="Sieber C.M."/>
            <person name="Emerson J.B."/>
            <person name="Anantharaman K."/>
            <person name="Thomas B.C."/>
            <person name="Malmstrom R."/>
            <person name="Stieglmeier M."/>
            <person name="Klingl A."/>
            <person name="Woyke T."/>
            <person name="Ryan C.M."/>
            <person name="Banfield J.F."/>
        </authorList>
    </citation>
    <scope>NUCLEOTIDE SEQUENCE [LARGE SCALE GENOMIC DNA]</scope>
    <source>
        <strain evidence="3">CG23_combo_of_CG06-09_8_20_14_all_35_49</strain>
    </source>
</reference>
<keyword evidence="1" id="KW-0812">Transmembrane</keyword>
<accession>A0A2G9Y7Y0</accession>
<dbReference type="Proteomes" id="UP000231025">
    <property type="component" value="Unassembled WGS sequence"/>
</dbReference>
<sequence>MKGKLLLLTILVAGFGLFVLVRFFILDKTNEYGKLKVISSPTASVFINNAIIGKTPYDDKYKVGEYLIKLIPEGTSTETASWNGKINIYKNALTYLNRELGSSDITSAGEIFTTKKMEKKPENANNGEIYVETDPQGAILTLDNDEKGVAPFVLENVSRGDHELSVFMPGFFRRTQKINVDPGYRVNSYFKLAIDQSQKQIADTTKKEASNSANTGKTYVTINSNEQGWLRVRDDASINASEEAKVKPGEKYELLEEKSGWYKIKFNSNDDGIVSGDFDEGWVSAEYTTKE</sequence>
<dbReference type="Gene3D" id="2.30.30.40">
    <property type="entry name" value="SH3 Domains"/>
    <property type="match status" value="1"/>
</dbReference>
<evidence type="ECO:0000256" key="1">
    <source>
        <dbReference type="SAM" id="Phobius"/>
    </source>
</evidence>
<keyword evidence="1" id="KW-0472">Membrane</keyword>
<dbReference type="PANTHER" id="PTHR36194:SF1">
    <property type="entry name" value="S-LAYER-LIKE PROTEIN"/>
    <property type="match status" value="1"/>
</dbReference>
<dbReference type="EMBL" id="PCRE01000003">
    <property type="protein sequence ID" value="PIP15348.1"/>
    <property type="molecule type" value="Genomic_DNA"/>
</dbReference>
<gene>
    <name evidence="3" type="ORF">COX47_00215</name>
</gene>
<feature type="transmembrane region" description="Helical" evidence="1">
    <location>
        <begin position="6"/>
        <end position="26"/>
    </location>
</feature>
<dbReference type="InterPro" id="IPR013229">
    <property type="entry name" value="PEGA"/>
</dbReference>